<accession>A0AA88Q037</accession>
<evidence type="ECO:0000313" key="8">
    <source>
        <dbReference type="Proteomes" id="UP001187343"/>
    </source>
</evidence>
<feature type="compositionally biased region" description="Low complexity" evidence="5">
    <location>
        <begin position="785"/>
        <end position="797"/>
    </location>
</feature>
<name>A0AA88Q037_9TELE</name>
<evidence type="ECO:0000256" key="5">
    <source>
        <dbReference type="SAM" id="MobiDB-lite"/>
    </source>
</evidence>
<dbReference type="PROSITE" id="PS50023">
    <property type="entry name" value="LIM_DOMAIN_2"/>
    <property type="match status" value="1"/>
</dbReference>
<keyword evidence="8" id="KW-1185">Reference proteome</keyword>
<dbReference type="InterPro" id="IPR001781">
    <property type="entry name" value="Znf_LIM"/>
</dbReference>
<feature type="region of interest" description="Disordered" evidence="5">
    <location>
        <begin position="851"/>
        <end position="912"/>
    </location>
</feature>
<feature type="compositionally biased region" description="Basic and acidic residues" evidence="5">
    <location>
        <begin position="1128"/>
        <end position="1147"/>
    </location>
</feature>
<reference evidence="7" key="1">
    <citation type="submission" date="2023-08" db="EMBL/GenBank/DDBJ databases">
        <title>Chromosome-level Genome Assembly of mud carp (Cirrhinus molitorella).</title>
        <authorList>
            <person name="Liu H."/>
        </authorList>
    </citation>
    <scope>NUCLEOTIDE SEQUENCE</scope>
    <source>
        <strain evidence="7">Prfri</strain>
        <tissue evidence="7">Muscle</tissue>
    </source>
</reference>
<feature type="compositionally biased region" description="Polar residues" evidence="5">
    <location>
        <begin position="1061"/>
        <end position="1070"/>
    </location>
</feature>
<dbReference type="SMART" id="SM00132">
    <property type="entry name" value="LIM"/>
    <property type="match status" value="1"/>
</dbReference>
<feature type="compositionally biased region" description="Polar residues" evidence="5">
    <location>
        <begin position="1"/>
        <end position="10"/>
    </location>
</feature>
<feature type="compositionally biased region" description="Basic and acidic residues" evidence="5">
    <location>
        <begin position="697"/>
        <end position="710"/>
    </location>
</feature>
<dbReference type="GO" id="GO:0005925">
    <property type="term" value="C:focal adhesion"/>
    <property type="evidence" value="ECO:0007669"/>
    <property type="project" value="TreeGrafter"/>
</dbReference>
<comment type="caution">
    <text evidence="7">The sequence shown here is derived from an EMBL/GenBank/DDBJ whole genome shotgun (WGS) entry which is preliminary data.</text>
</comment>
<evidence type="ECO:0000256" key="2">
    <source>
        <dbReference type="ARBA" id="ARBA00022833"/>
    </source>
</evidence>
<proteinExistence type="predicted"/>
<evidence type="ECO:0000313" key="7">
    <source>
        <dbReference type="EMBL" id="KAK2901035.1"/>
    </source>
</evidence>
<feature type="compositionally biased region" description="Polar residues" evidence="5">
    <location>
        <begin position="1193"/>
        <end position="1225"/>
    </location>
</feature>
<keyword evidence="3 4" id="KW-0440">LIM domain</keyword>
<feature type="region of interest" description="Disordered" evidence="5">
    <location>
        <begin position="697"/>
        <end position="799"/>
    </location>
</feature>
<evidence type="ECO:0000256" key="4">
    <source>
        <dbReference type="PROSITE-ProRule" id="PRU00125"/>
    </source>
</evidence>
<feature type="region of interest" description="Disordered" evidence="5">
    <location>
        <begin position="1670"/>
        <end position="1690"/>
    </location>
</feature>
<gene>
    <name evidence="7" type="ORF">Q8A67_009150</name>
</gene>
<dbReference type="Gene3D" id="2.10.110.10">
    <property type="entry name" value="Cysteine Rich Protein"/>
    <property type="match status" value="1"/>
</dbReference>
<dbReference type="GO" id="GO:0007015">
    <property type="term" value="P:actin filament organization"/>
    <property type="evidence" value="ECO:0007669"/>
    <property type="project" value="TreeGrafter"/>
</dbReference>
<evidence type="ECO:0000256" key="1">
    <source>
        <dbReference type="ARBA" id="ARBA00022723"/>
    </source>
</evidence>
<feature type="compositionally biased region" description="Basic and acidic residues" evidence="5">
    <location>
        <begin position="1005"/>
        <end position="1014"/>
    </location>
</feature>
<dbReference type="Proteomes" id="UP001187343">
    <property type="component" value="Unassembled WGS sequence"/>
</dbReference>
<feature type="region of interest" description="Disordered" evidence="5">
    <location>
        <begin position="1005"/>
        <end position="1251"/>
    </location>
</feature>
<feature type="compositionally biased region" description="Polar residues" evidence="5">
    <location>
        <begin position="1670"/>
        <end position="1679"/>
    </location>
</feature>
<feature type="compositionally biased region" description="Polar residues" evidence="5">
    <location>
        <begin position="768"/>
        <end position="784"/>
    </location>
</feature>
<evidence type="ECO:0000256" key="3">
    <source>
        <dbReference type="ARBA" id="ARBA00023038"/>
    </source>
</evidence>
<feature type="region of interest" description="Disordered" evidence="5">
    <location>
        <begin position="1"/>
        <end position="39"/>
    </location>
</feature>
<feature type="region of interest" description="Disordered" evidence="5">
    <location>
        <begin position="485"/>
        <end position="521"/>
    </location>
</feature>
<feature type="compositionally biased region" description="Basic and acidic residues" evidence="5">
    <location>
        <begin position="1176"/>
        <end position="1190"/>
    </location>
</feature>
<dbReference type="PANTHER" id="PTHR22591:SF2">
    <property type="entry name" value="XIN ACTIN-BINDING REPEAT-CONTAINING PROTEIN 1"/>
    <property type="match status" value="1"/>
</dbReference>
<dbReference type="InterPro" id="IPR030072">
    <property type="entry name" value="XIRP1/XIRP2"/>
</dbReference>
<dbReference type="EMBL" id="JAUYZG010000008">
    <property type="protein sequence ID" value="KAK2901035.1"/>
    <property type="molecule type" value="Genomic_DNA"/>
</dbReference>
<sequence length="1690" mass="187561">MDCSKLSSTFAGKGEHPLPIPPKTGNQIKDQKPVIPPKPLHIISSSKHIAETPCNCPSSPNKQHTSAIPPKVAAKNETVETLNKTKEKPCNIHEPVQRTNFSDPTDFQKMQYTEQWVQNSHMQHMDTPSKGKTDCLNDGSFACNRTGMEKNVIQRINAAEEIRMCMQSYSKDSDELNKGFKVALQNFGEKKTTDTTPIFPKKIKVVQKETIQEQAKSFKASTPEICEVPSKYNQTIEQQNDSENKVVLREKKARRETDDERRQRLSVHKDEIMKGNVKAAMEIFENLMRREELKIILSKVQEIEGETCEVDVKSLKTLFENVPVWISKPIKNIKRRHCTRAGRDTDGLRDDVESISSVESAFEDLEKASMDIINLKEQTLAKLLEIEEAIKKALYSVSNLKSEADIAGLSGLFSESLNSDNVSPNTKNIRKISIVSSKAKPVQSKQAQGTDNRCLPKEVPHQVQKGKPCSNAPCSPSFISIHSARKHVESPTSQQPHPEKPKANDQPNACSHVCSPPSPRRKVSVLEVQRVPEVASGIIGTKTVSEKYEEIDCFGNTYFSSKRSTFVTRQSEKELSASYDVITNPGRYEEMASPVLQRSGQTFSSNSLSKSKDRKFQSPAKEMCSACLNPVYPMEKMVADKLVLHYNCFCCKHCNKKLSIYNYSALYGEFYCPSHYYQLFKKKGNYDEGFGHRQHKDLWLPKTEEPEPTEKFSSARKTETTCVDGTVDDPRGLSSRQQRHKDKQFDSPDNTNKLKISWPPENKKNRHSLVSQNTSSASRSTTDWSNHSHSSARSSKNALEKKRFHSGLDEMDRSVQLSPRVYEKTNAHDSPFTIKGGFKTPHSEVVYTSHPRGAKTLQKTADRPGTQSKISKGGRVTSEDLNSVNSVREHNLAKDGKADSPTKRKKSVRFSSNLSIDEENNIEISREEAESSTEAFVEPLAVNENVMTAKRDMTTFKSGIEIEESPEEGLIDTTHNPYSRDSVEHPKAFDRQMQDPFLPIIEKQESVSKADKANMSETETILNLDDMTASGKETFKPGSESCNLEQVEEMKKEGVIESNPKAVTSKNQEPTDIIKVESKDPDMLDMPPKSDNKSNTKVANKKAMDKGNKGSWSKGKSPLSKLFTSGPSKKENKSETKTESKRPDIKPRNLLGRLFSSSEMESEIKKTPEIKTGITSEKDPEKIGGTKDDTALIQENVSVSSPLTEPTFQNTPQEPIKPTQNQLSDTAEGLNRTEDLENPIQLPDGSSAEKTVPSIDLESIEQHKPASDAFGEIDRNETPIPSQEDIHVDLITPDSSKPSGLEEILNSSLPQNEHITGLLDSSDAFTSQVTKPNTDVMAFSDSNTPSGTMTDILDLETQSMETPSVDIGSSFFQEDPFGGKAQGESGDTTLGPSVDFNQTTLDIFGSSESNIEINSDGFGNTLFEVNKTEASVSSEVTEDPFGMNNAPVQTMDIFGGDNTLTAFDQSSTNNFFDIMTNSETQSQNPFEGITDGQLAPNGVFDLISSDRDPSALSVTSNVFEEKSSDLEQANLIQSEVNNVFDNNSNQSTPNVPDQNLSGQELIESSQTEAFDFFNSKNDPSTAVFNHTSTDPFPDDIFASVIDSTDTNTFSMETTRITTNPFDDFTGLESHGEAVETKASNLFTDDIFSSIPAMSPEPAQDTSTLLVPANPDTNPVLQQKSENDWMSDFLG</sequence>
<protein>
    <recommendedName>
        <fullName evidence="6">LIM zinc-binding domain-containing protein</fullName>
    </recommendedName>
</protein>
<keyword evidence="2 4" id="KW-0862">Zinc</keyword>
<dbReference type="SUPFAM" id="SSF57716">
    <property type="entry name" value="Glucocorticoid receptor-like (DNA-binding domain)"/>
    <property type="match status" value="2"/>
</dbReference>
<feature type="compositionally biased region" description="Basic and acidic residues" evidence="5">
    <location>
        <begin position="887"/>
        <end position="902"/>
    </location>
</feature>
<dbReference type="GO" id="GO:0046872">
    <property type="term" value="F:metal ion binding"/>
    <property type="evidence" value="ECO:0007669"/>
    <property type="project" value="UniProtKB-KW"/>
</dbReference>
<feature type="compositionally biased region" description="Basic and acidic residues" evidence="5">
    <location>
        <begin position="1072"/>
        <end position="1094"/>
    </location>
</feature>
<dbReference type="PANTHER" id="PTHR22591">
    <property type="entry name" value="XIN"/>
    <property type="match status" value="1"/>
</dbReference>
<dbReference type="Pfam" id="PF00412">
    <property type="entry name" value="LIM"/>
    <property type="match status" value="1"/>
</dbReference>
<dbReference type="GO" id="GO:0001725">
    <property type="term" value="C:stress fiber"/>
    <property type="evidence" value="ECO:0007669"/>
    <property type="project" value="TreeGrafter"/>
</dbReference>
<evidence type="ECO:0000259" key="6">
    <source>
        <dbReference type="PROSITE" id="PS50023"/>
    </source>
</evidence>
<organism evidence="7 8">
    <name type="scientific">Cirrhinus molitorella</name>
    <name type="common">mud carp</name>
    <dbReference type="NCBI Taxonomy" id="172907"/>
    <lineage>
        <taxon>Eukaryota</taxon>
        <taxon>Metazoa</taxon>
        <taxon>Chordata</taxon>
        <taxon>Craniata</taxon>
        <taxon>Vertebrata</taxon>
        <taxon>Euteleostomi</taxon>
        <taxon>Actinopterygii</taxon>
        <taxon>Neopterygii</taxon>
        <taxon>Teleostei</taxon>
        <taxon>Ostariophysi</taxon>
        <taxon>Cypriniformes</taxon>
        <taxon>Cyprinidae</taxon>
        <taxon>Labeoninae</taxon>
        <taxon>Labeonini</taxon>
        <taxon>Cirrhinus</taxon>
    </lineage>
</organism>
<feature type="region of interest" description="Disordered" evidence="5">
    <location>
        <begin position="437"/>
        <end position="470"/>
    </location>
</feature>
<dbReference type="GO" id="GO:0051015">
    <property type="term" value="F:actin filament binding"/>
    <property type="evidence" value="ECO:0007669"/>
    <property type="project" value="TreeGrafter"/>
</dbReference>
<keyword evidence="1 4" id="KW-0479">Metal-binding</keyword>
<feature type="domain" description="LIM zinc-binding" evidence="6">
    <location>
        <begin position="622"/>
        <end position="682"/>
    </location>
</feature>